<dbReference type="Pfam" id="PF12340">
    <property type="entry name" value="DUF3638"/>
    <property type="match status" value="1"/>
</dbReference>
<keyword evidence="3" id="KW-0645">Protease</keyword>
<reference evidence="11" key="2">
    <citation type="submission" date="2023-05" db="EMBL/GenBank/DDBJ databases">
        <authorList>
            <consortium name="Lawrence Berkeley National Laboratory"/>
            <person name="Steindorff A."/>
            <person name="Hensen N."/>
            <person name="Bonometti L."/>
            <person name="Westerberg I."/>
            <person name="Brannstrom I.O."/>
            <person name="Guillou S."/>
            <person name="Cros-Aarteil S."/>
            <person name="Calhoun S."/>
            <person name="Haridas S."/>
            <person name="Kuo A."/>
            <person name="Mondo S."/>
            <person name="Pangilinan J."/>
            <person name="Riley R."/>
            <person name="Labutti K."/>
            <person name="Andreopoulos B."/>
            <person name="Lipzen A."/>
            <person name="Chen C."/>
            <person name="Yanf M."/>
            <person name="Daum C."/>
            <person name="Ng V."/>
            <person name="Clum A."/>
            <person name="Ohm R."/>
            <person name="Martin F."/>
            <person name="Silar P."/>
            <person name="Natvig D."/>
            <person name="Lalanne C."/>
            <person name="Gautier V."/>
            <person name="Ament-Velasquez S.L."/>
            <person name="Kruys A."/>
            <person name="Hutchinson M.I."/>
            <person name="Powell A.J."/>
            <person name="Barry K."/>
            <person name="Miller A.N."/>
            <person name="Grigoriev I.V."/>
            <person name="Debuchy R."/>
            <person name="Gladieux P."/>
            <person name="Thoren M.H."/>
            <person name="Johannesson H."/>
        </authorList>
    </citation>
    <scope>NUCLEOTIDE SEQUENCE</scope>
    <source>
        <strain evidence="11">PSN309</strain>
    </source>
</reference>
<evidence type="ECO:0000256" key="1">
    <source>
        <dbReference type="ARBA" id="ARBA00000707"/>
    </source>
</evidence>
<accession>A0AAN6WMI6</accession>
<evidence type="ECO:0000256" key="7">
    <source>
        <dbReference type="SAM" id="MobiDB-lite"/>
    </source>
</evidence>
<dbReference type="InterPro" id="IPR046541">
    <property type="entry name" value="DUF6606"/>
</dbReference>
<dbReference type="Proteomes" id="UP001302126">
    <property type="component" value="Unassembled WGS sequence"/>
</dbReference>
<dbReference type="InterPro" id="IPR051346">
    <property type="entry name" value="OTU_Deubiquitinase"/>
</dbReference>
<evidence type="ECO:0000313" key="12">
    <source>
        <dbReference type="Proteomes" id="UP001302126"/>
    </source>
</evidence>
<keyword evidence="6" id="KW-0788">Thiol protease</keyword>
<comment type="caution">
    <text evidence="11">The sequence shown here is derived from an EMBL/GenBank/DDBJ whole genome shotgun (WGS) entry which is preliminary data.</text>
</comment>
<evidence type="ECO:0000256" key="3">
    <source>
        <dbReference type="ARBA" id="ARBA00022670"/>
    </source>
</evidence>
<reference evidence="11" key="1">
    <citation type="journal article" date="2023" name="Mol. Phylogenet. Evol.">
        <title>Genome-scale phylogeny and comparative genomics of the fungal order Sordariales.</title>
        <authorList>
            <person name="Hensen N."/>
            <person name="Bonometti L."/>
            <person name="Westerberg I."/>
            <person name="Brannstrom I.O."/>
            <person name="Guillou S."/>
            <person name="Cros-Aarteil S."/>
            <person name="Calhoun S."/>
            <person name="Haridas S."/>
            <person name="Kuo A."/>
            <person name="Mondo S."/>
            <person name="Pangilinan J."/>
            <person name="Riley R."/>
            <person name="LaButti K."/>
            <person name="Andreopoulos B."/>
            <person name="Lipzen A."/>
            <person name="Chen C."/>
            <person name="Yan M."/>
            <person name="Daum C."/>
            <person name="Ng V."/>
            <person name="Clum A."/>
            <person name="Steindorff A."/>
            <person name="Ohm R.A."/>
            <person name="Martin F."/>
            <person name="Silar P."/>
            <person name="Natvig D.O."/>
            <person name="Lalanne C."/>
            <person name="Gautier V."/>
            <person name="Ament-Velasquez S.L."/>
            <person name="Kruys A."/>
            <person name="Hutchinson M.I."/>
            <person name="Powell A.J."/>
            <person name="Barry K."/>
            <person name="Miller A.N."/>
            <person name="Grigoriev I.V."/>
            <person name="Debuchy R."/>
            <person name="Gladieux P."/>
            <person name="Hiltunen Thoren M."/>
            <person name="Johannesson H."/>
        </authorList>
    </citation>
    <scope>NUCLEOTIDE SEQUENCE</scope>
    <source>
        <strain evidence="11">PSN309</strain>
    </source>
</reference>
<evidence type="ECO:0000256" key="6">
    <source>
        <dbReference type="ARBA" id="ARBA00022807"/>
    </source>
</evidence>
<evidence type="ECO:0000256" key="4">
    <source>
        <dbReference type="ARBA" id="ARBA00022786"/>
    </source>
</evidence>
<dbReference type="InterPro" id="IPR022099">
    <property type="entry name" value="DUF3638"/>
</dbReference>
<sequence length="3264" mass="369485">MEKSLFHHLALPPCLPQREDTAIDDVEAELIDRLIIGAQLMRDALSDHRDNPLSSTCQSAWESVRLFLATSKAVNHGGRVIRTELLPELRLIAATATNALILHIRNQNAALLIHRFCDIPDHVVFEVFETSPKNEDVLATGNALGWDFPGTAVAIPLTTFRNEDFLVSLATFIEQASIETTKRFAAYTYKAGADIHEYRDTGSPALVSSLLMAILEENGRRISTPRLSKRVRDDICWKNTKRPWRRLPLYLVLRVAIARYLGHALGPELARFNYKFFICICLSTFMESSQPLLDLDQADYLKAKICRRLVKLDVDKARSEDQSSTSIIDTLFEQLSPRVQLAIHVVAQRMQYEWTSFKIEALKPIPTLPRRAAPVDLQLQLRESGQTLRRLQASSAAMIAGRQRWVRPSNFDLGAIADGHLSEFANQYFSIAREEKQLTESRSGIVAQTEQYLVRAMSLYQGNPGQMSLLILNVMEQWMIMDQLTCATFPLLRKYHPVFAPSTLDVLHLASYSDLVRLQTVQNYLHVRIQNSNDEKTSVFADPSSDCFAARYYDEGFDNGEMAGLYEEIRLADAARRERKMQEWREKTALFESLTRQVDTSSCISITDENSENQQGNLRGFHNKRLCPRCQAMIKLERMRITIYEESLPTNEALLKAVLFELLCPASFLEYRDTTWMIISKLGSCTEATGVLPKSLLRQYTQLSPFVRHKESSFTLASMTKSFLRTHYAQVGFPVEWEGGREGLCKPNGLKLAYYDTRSNVWTGRTHVRPTFVHHVQLELPLNSPFRQILNHQCFSMEHGGPSSYDIMATQMSCPSGLNPHEYLAFKTLLSGSARRWIQILVELGSTNLNWSSEVTMLLINHLALQCGPQSGQDDTLRLVHSVFRDASFVDKLLCQIQLRLDTLSASSNWRESHLMGTIMAIVLRTYDLAVASGLKIALKALDAILLARDICVRWFRALRTEIQASADLPTARQLQHRALGAALLCRRSFSIHVGQTGGLDAGPLAIYLESAIVIQENIASDIDSLPKPLQQDLAAAMKLSYQLAPLVLSSVLECPEGFMHAVKYFWPEADSMESPALAVRLEAEGWVCCEIDESLGSAHASAQVVHVNFLFGYLLVNGKPVGKLPQESQNSLVIKELFGDQPLSVYQSTVPGMTYTLAHRPNKFAVHVGYENGEEFIIARTKGLQVRLIPRELFFNEEKGVWDLPIPLVLEHFHWLNLATGEVYISPIKSPWVMSWKGWVLNIHKGLCSKKRVDHYGGQHVDTVVDPLSPLFNRVDRILNGIAPKHWLLVTQPSRSEAGLEVSIKQLQLMFFANHNQLLFSPQLNLEIDPDQDAGTWYGLKQKLVCRKVDNPFRRTIIVPLGKLNVARRTCHVTVSIDPDPRFGKFEINDTLGRIDCAAEPALVYMKALLHASTSFLLPDPLTGRTGAEESLAWLSSSICRPWTVLGPEVSILNQIATLTPVSEYYPAGMKVMKTDIWGKNLTTHIQHPLYRTLVDEILAISMELTHFTPPRLDGLVIKHDMPELGDSFLNMRALIRRQLYQRRSLDEIENYGSDVPTQKVYTPRDRVLPSNTAYTRVLEFMNILRTRPLNFDTPANIAATLSRGNNIGGYCDVYEKISLNERLTVDIRQNWGALVQYCRKNQQSQHSLVFLFAPFAFRETVDDGLLKALAAFAVFTELQTIELPPGSSYFDFRPNSMPQLDGVTNLLLPFRKPMPEDERDELFAYLTAKQRRKLKSDSDAYERRAHDDCRFLAKFFLAQWPCPELSISGLPRNDLLVNVSGALEIVQPEWTRLYQNLQLSLHLVQVQEVLDAHRSDYQFNPPAAPDSEGLWPGRMRGDEVPSLSSHLLKKPFLRAFFLSEKRTSPFDWAPLASVPQDDRRRSIRSANRHAVASNAKAQMCVQESGRYIQELHDIVTDLGNSKSLVRKDYARDLLFSLGTFRNLKTPLQLAKPFLYLRDYALPKSEVLRVFSALKASLEGETADMSSHRVDWLRLGGLLPPITTVALLQQLRSGSENSFGRGMHEGIVSLGLAITKLQRDVRLNDCVMAGDTSRFQDEEGNTGHSNWRPADHPDWLLLEIEANWLIRPDQISVARATISPESGTNSVLQMNMGQGKTSCIIPMVAAAMADKQSLVRVIIPKALLLQTAQLLQSRLGGLVNRNVRHVPFSRRTPTDNQNIQLYYDIHRHIRRNGGVMLCLPEHNLSFMLSGKQRLLDNKINEAKPMIKVHGWLQSVCRDILDESDYTLATRTQLIYPSGSQMSVDGHPHRWQVAEAVLSLVDQHLYGLASSYPRSIEVVRRKVGGFPLIYFLRQDVEDELLRRLTVDIIKGSGHILPMYLFDAAERAAIKDFLAIGKRKLRPNTLLRVNNLCPDRPHIKQTAYLLRGLLVNRILIMTLKKRWNVQYGLHPNRDPVAVPFHAKGVPSDQSEWGHPDVAILFTCLVFYYDGVNESQLAQSLARVLKSDDPSTEYEKWVQSTETFPESMKAWNTINVEDTDQVHEIWLAVRYQVVVIDYFLNNFVFPRHAKQFKVKLQSSGWDIPLFSTNSGPKVSKALTTGFSGTNDNRTMLPLTVRQADLPSLSHTNAEVLTYLLHDRSRACEIITDPRGGRATERDLLFMLKRKNIRILIDAGAQILEMDNETLARAWLNIDGSCEAALYFDSANKPWVVSKTGRRTPLLASPYADDLSKCLVYLDEAHTRGTDLMFPIEARGALTVGQGQSKDQTVQAAMRLRQLGRSQSITFFVPPEVHQVIVDLRKMSVSNKIDSHDVISWLLDNTCDGIEQLQPLYYSQGIDFCRRTQAVIDNPDYLDKEDPRARYITAIRQNELQTLQEMYEPKTKTTKAVDFKASHPQVAAFAAELSTRRKGFQDTGRAVHGSALQEVEQEREVAFEVETVRQLKKPPHYEPLTFPGLHKDLEVFARTGRLPTDTYAASHVFRFLSRTGLGRQHRVSPNGNKQSRLFVSTEFERTVRLYTDLGKDNFLRPVSWVIWSAPLETAVVLIPEEAEVVICMMRARQAHVHVHLLSYATPITRNMMLAFNNLTFFSMPPLPTKWSAPEWLRIELGIITGRLYFEWSEYEGLCRTLGVDPSSDDIDEMEEENDDAEGVDPDPDAKAMKNKKFLFDTARGGLFSPRPLTFMQDWLAVRRHGQDFVHTPMGFLTQGKPLHETHPFFGAQHTDDKKMVAEHDPLTSQVAKLRITNGGSHRLGYDGGGYESQDDEMFDAIDDMGANVGSGNYIANEKEVVYESDEYHSFSDDDDEEAE</sequence>
<feature type="region of interest" description="Disordered" evidence="7">
    <location>
        <begin position="3091"/>
        <end position="3112"/>
    </location>
</feature>
<dbReference type="InterPro" id="IPR022105">
    <property type="entry name" value="DUF3645"/>
</dbReference>
<feature type="domain" description="DUF3645" evidence="9">
    <location>
        <begin position="2409"/>
        <end position="2441"/>
    </location>
</feature>
<dbReference type="EMBL" id="MU864585">
    <property type="protein sequence ID" value="KAK4183027.1"/>
    <property type="molecule type" value="Genomic_DNA"/>
</dbReference>
<feature type="compositionally biased region" description="Acidic residues" evidence="7">
    <location>
        <begin position="3091"/>
        <end position="3111"/>
    </location>
</feature>
<evidence type="ECO:0000256" key="5">
    <source>
        <dbReference type="ARBA" id="ARBA00022801"/>
    </source>
</evidence>
<organism evidence="11 12">
    <name type="scientific">Podospora australis</name>
    <dbReference type="NCBI Taxonomy" id="1536484"/>
    <lineage>
        <taxon>Eukaryota</taxon>
        <taxon>Fungi</taxon>
        <taxon>Dikarya</taxon>
        <taxon>Ascomycota</taxon>
        <taxon>Pezizomycotina</taxon>
        <taxon>Sordariomycetes</taxon>
        <taxon>Sordariomycetidae</taxon>
        <taxon>Sordariales</taxon>
        <taxon>Podosporaceae</taxon>
        <taxon>Podospora</taxon>
    </lineage>
</organism>
<gene>
    <name evidence="11" type="ORF">QBC35DRAFT_545071</name>
</gene>
<dbReference type="PANTHER" id="PTHR13367:SF32">
    <property type="entry name" value="DUF6606 DOMAIN-CONTAINING PROTEIN"/>
    <property type="match status" value="1"/>
</dbReference>
<dbReference type="EC" id="3.4.19.12" evidence="2"/>
<evidence type="ECO:0000259" key="8">
    <source>
        <dbReference type="Pfam" id="PF12340"/>
    </source>
</evidence>
<proteinExistence type="predicted"/>
<dbReference type="Pfam" id="PF12359">
    <property type="entry name" value="DUF3645"/>
    <property type="match status" value="1"/>
</dbReference>
<dbReference type="Pfam" id="PF20255">
    <property type="entry name" value="DUF6606"/>
    <property type="match status" value="1"/>
</dbReference>
<keyword evidence="4" id="KW-0833">Ubl conjugation pathway</keyword>
<comment type="catalytic activity">
    <reaction evidence="1">
        <text>Thiol-dependent hydrolysis of ester, thioester, amide, peptide and isopeptide bonds formed by the C-terminal Gly of ubiquitin (a 76-residue protein attached to proteins as an intracellular targeting signal).</text>
        <dbReference type="EC" id="3.4.19.12"/>
    </reaction>
</comment>
<feature type="domain" description="DUF3638" evidence="8">
    <location>
        <begin position="2065"/>
        <end position="2287"/>
    </location>
</feature>
<name>A0AAN6WMI6_9PEZI</name>
<dbReference type="GO" id="GO:0006508">
    <property type="term" value="P:proteolysis"/>
    <property type="evidence" value="ECO:0007669"/>
    <property type="project" value="UniProtKB-KW"/>
</dbReference>
<keyword evidence="12" id="KW-1185">Reference proteome</keyword>
<keyword evidence="5" id="KW-0378">Hydrolase</keyword>
<evidence type="ECO:0000313" key="11">
    <source>
        <dbReference type="EMBL" id="KAK4183027.1"/>
    </source>
</evidence>
<evidence type="ECO:0000256" key="2">
    <source>
        <dbReference type="ARBA" id="ARBA00012759"/>
    </source>
</evidence>
<protein>
    <recommendedName>
        <fullName evidence="2">ubiquitinyl hydrolase 1</fullName>
        <ecNumber evidence="2">3.4.19.12</ecNumber>
    </recommendedName>
</protein>
<dbReference type="PANTHER" id="PTHR13367">
    <property type="entry name" value="UBIQUITIN THIOESTERASE"/>
    <property type="match status" value="1"/>
</dbReference>
<evidence type="ECO:0000259" key="10">
    <source>
        <dbReference type="Pfam" id="PF20255"/>
    </source>
</evidence>
<dbReference type="GO" id="GO:0004843">
    <property type="term" value="F:cysteine-type deubiquitinase activity"/>
    <property type="evidence" value="ECO:0007669"/>
    <property type="project" value="UniProtKB-EC"/>
</dbReference>
<feature type="domain" description="DUF6606" evidence="10">
    <location>
        <begin position="5"/>
        <end position="286"/>
    </location>
</feature>
<evidence type="ECO:0000259" key="9">
    <source>
        <dbReference type="Pfam" id="PF12359"/>
    </source>
</evidence>